<comment type="catalytic activity">
    <reaction evidence="10">
        <text>L-threonyl-[protein] + FAD = FMN-L-threonyl-[protein] + AMP + H(+)</text>
        <dbReference type="Rhea" id="RHEA:36847"/>
        <dbReference type="Rhea" id="RHEA-COMP:11060"/>
        <dbReference type="Rhea" id="RHEA-COMP:11061"/>
        <dbReference type="ChEBI" id="CHEBI:15378"/>
        <dbReference type="ChEBI" id="CHEBI:30013"/>
        <dbReference type="ChEBI" id="CHEBI:57692"/>
        <dbReference type="ChEBI" id="CHEBI:74257"/>
        <dbReference type="ChEBI" id="CHEBI:456215"/>
        <dbReference type="EC" id="2.7.1.180"/>
    </reaction>
</comment>
<dbReference type="Gene3D" id="3.10.520.10">
    <property type="entry name" value="ApbE-like domains"/>
    <property type="match status" value="1"/>
</dbReference>
<dbReference type="InterPro" id="IPR017896">
    <property type="entry name" value="4Fe4S_Fe-S-bd"/>
</dbReference>
<evidence type="ECO:0000259" key="13">
    <source>
        <dbReference type="Pfam" id="PF04205"/>
    </source>
</evidence>
<keyword evidence="5" id="KW-0808">Transferase</keyword>
<dbReference type="InterPro" id="IPR003374">
    <property type="entry name" value="ApbE-like_sf"/>
</dbReference>
<dbReference type="GO" id="GO:0016740">
    <property type="term" value="F:transferase activity"/>
    <property type="evidence" value="ECO:0007669"/>
    <property type="project" value="UniProtKB-KW"/>
</dbReference>
<accession>A0A517YJ55</accession>
<dbReference type="KEGG" id="aagg:ETAA8_53630"/>
<dbReference type="InterPro" id="IPR007329">
    <property type="entry name" value="FMN-bd"/>
</dbReference>
<comment type="cofactor">
    <cofactor evidence="1">
        <name>Mg(2+)</name>
        <dbReference type="ChEBI" id="CHEBI:18420"/>
    </cofactor>
</comment>
<feature type="transmembrane region" description="Helical" evidence="12">
    <location>
        <begin position="479"/>
        <end position="499"/>
    </location>
</feature>
<proteinExistence type="predicted"/>
<evidence type="ECO:0000313" key="16">
    <source>
        <dbReference type="Proteomes" id="UP000315017"/>
    </source>
</evidence>
<evidence type="ECO:0000256" key="5">
    <source>
        <dbReference type="ARBA" id="ARBA00022679"/>
    </source>
</evidence>
<sequence length="903" mass="97436">MATESPSDVPTEATSASPSERTLPRARRSLRQIFGASILPRAFRLGLLAAVAALLYVAGQQPPPPDEISLESAKLFFPAAAKLAKGDVRLGGQGVLDEKGKTIGLLLTTSPHADDLIGYSGPSNLLIALDVKQQVIGVHILSSGDTPSHVEQIRTQRTFWQQFIGENSTQRPAKLAGVSGSTLTSMTFAEGIDRRLHGTSVSLRFPETVKLREIRKLFKEARKFEADNPRVGWNKAWDAEGNHLGYVVRTSPYSDNARGYQGPTESLVAIDAAGKTVIGMLVRKSYDTEEYVERVRPNDDFRDSLINRSIDDWAKIDFAKEGIEGVSGATQTSFAIADGIRRRFAAEQSTAVQTAAAKPWNFQPGLVAVICGGLGLTFTPLKNSRRLRVIWQVVLIAVFAFWLGDLLSLALFVGWARHGIPWRTAPAVVLLVAVSLVIPWATRRQIYCQQLCPHGAAQSWLGQFKRLHVRISNAWQRRLGYFPPALLAVSLLLATFVVGFDLASLEPFDAWVLKGAAAISAAVALVGLIASVFVPQAYCRYGCPTGELLKIVKSGGSHDRIQRRDLMAGGLVLIVAAGLYGPQLGASLNVASPEAPATTEARVVELGGRAFGTTWSVKLRGDHQVAPLQAAVSAELERIESTLSHWRPESSTSQFNASETTFETEQPAELVALVARALELSKLSDGSYDITVAPLVDAWGFGPTGERAPPGEQEVADILQRTGWEKLIVDSTANTLRKKHPQLQIDLGSLLQGYSADRTKKVLDEAGVSEYLIDVGGELLARGAWPVGIEDPHDPAKPLRTFILKDAALATSGIYRAKRENAAGTVHHLISPRTGKPEVTKTMLCAVVAPTAVEADAWATVLLAVGVPAAMPLADQQQLSVLVLDQEHGVQTNAAGNLLFEPK</sequence>
<feature type="domain" description="FMN-binding" evidence="13">
    <location>
        <begin position="118"/>
        <end position="194"/>
    </location>
</feature>
<dbReference type="InterPro" id="IPR024932">
    <property type="entry name" value="ApbE"/>
</dbReference>
<dbReference type="Proteomes" id="UP000315017">
    <property type="component" value="Chromosome"/>
</dbReference>
<evidence type="ECO:0000256" key="6">
    <source>
        <dbReference type="ARBA" id="ARBA00022723"/>
    </source>
</evidence>
<dbReference type="PANTHER" id="PTHR30040">
    <property type="entry name" value="THIAMINE BIOSYNTHESIS LIPOPROTEIN APBE"/>
    <property type="match status" value="1"/>
</dbReference>
<dbReference type="Pfam" id="PF04205">
    <property type="entry name" value="FMN_bind"/>
    <property type="match status" value="2"/>
</dbReference>
<dbReference type="GO" id="GO:0016020">
    <property type="term" value="C:membrane"/>
    <property type="evidence" value="ECO:0007669"/>
    <property type="project" value="InterPro"/>
</dbReference>
<dbReference type="OrthoDB" id="235065at2"/>
<evidence type="ECO:0000256" key="12">
    <source>
        <dbReference type="SAM" id="Phobius"/>
    </source>
</evidence>
<evidence type="ECO:0000256" key="9">
    <source>
        <dbReference type="ARBA" id="ARBA00031306"/>
    </source>
</evidence>
<keyword evidence="7" id="KW-0274">FAD</keyword>
<evidence type="ECO:0000256" key="2">
    <source>
        <dbReference type="ARBA" id="ARBA00011955"/>
    </source>
</evidence>
<evidence type="ECO:0000256" key="11">
    <source>
        <dbReference type="SAM" id="MobiDB-lite"/>
    </source>
</evidence>
<evidence type="ECO:0000259" key="14">
    <source>
        <dbReference type="Pfam" id="PF12801"/>
    </source>
</evidence>
<dbReference type="GO" id="GO:0010181">
    <property type="term" value="F:FMN binding"/>
    <property type="evidence" value="ECO:0007669"/>
    <property type="project" value="InterPro"/>
</dbReference>
<feature type="transmembrane region" description="Helical" evidence="12">
    <location>
        <begin position="422"/>
        <end position="441"/>
    </location>
</feature>
<feature type="compositionally biased region" description="Polar residues" evidence="11">
    <location>
        <begin position="1"/>
        <end position="20"/>
    </location>
</feature>
<feature type="transmembrane region" description="Helical" evidence="12">
    <location>
        <begin position="566"/>
        <end position="585"/>
    </location>
</feature>
<keyword evidence="16" id="KW-1185">Reference proteome</keyword>
<evidence type="ECO:0000256" key="8">
    <source>
        <dbReference type="ARBA" id="ARBA00022842"/>
    </source>
</evidence>
<dbReference type="PANTHER" id="PTHR30040:SF2">
    <property type="entry name" value="FAD:PROTEIN FMN TRANSFERASE"/>
    <property type="match status" value="1"/>
</dbReference>
<feature type="region of interest" description="Disordered" evidence="11">
    <location>
        <begin position="1"/>
        <end position="24"/>
    </location>
</feature>
<keyword evidence="12" id="KW-0812">Transmembrane</keyword>
<keyword evidence="6" id="KW-0479">Metal-binding</keyword>
<evidence type="ECO:0000256" key="3">
    <source>
        <dbReference type="ARBA" id="ARBA00016337"/>
    </source>
</evidence>
<evidence type="ECO:0000256" key="10">
    <source>
        <dbReference type="ARBA" id="ARBA00048540"/>
    </source>
</evidence>
<keyword evidence="12" id="KW-0472">Membrane</keyword>
<dbReference type="AlphaFoldDB" id="A0A517YJ55"/>
<protein>
    <recommendedName>
        <fullName evidence="3">FAD:protein FMN transferase</fullName>
        <ecNumber evidence="2">2.7.1.180</ecNumber>
    </recommendedName>
    <alternativeName>
        <fullName evidence="9">Flavin transferase</fullName>
    </alternativeName>
</protein>
<feature type="transmembrane region" description="Helical" evidence="12">
    <location>
        <begin position="393"/>
        <end position="416"/>
    </location>
</feature>
<dbReference type="RefSeq" id="WP_145095393.1">
    <property type="nucleotide sequence ID" value="NZ_CP036274.1"/>
</dbReference>
<organism evidence="15 16">
    <name type="scientific">Anatilimnocola aggregata</name>
    <dbReference type="NCBI Taxonomy" id="2528021"/>
    <lineage>
        <taxon>Bacteria</taxon>
        <taxon>Pseudomonadati</taxon>
        <taxon>Planctomycetota</taxon>
        <taxon>Planctomycetia</taxon>
        <taxon>Pirellulales</taxon>
        <taxon>Pirellulaceae</taxon>
        <taxon>Anatilimnocola</taxon>
    </lineage>
</organism>
<gene>
    <name evidence="15" type="primary">apbE_4</name>
    <name evidence="15" type="ORF">ETAA8_53630</name>
</gene>
<keyword evidence="4" id="KW-0285">Flavoprotein</keyword>
<feature type="domain" description="FMN-binding" evidence="13">
    <location>
        <begin position="259"/>
        <end position="342"/>
    </location>
</feature>
<dbReference type="Pfam" id="PF12801">
    <property type="entry name" value="Fer4_5"/>
    <property type="match status" value="2"/>
</dbReference>
<feature type="domain" description="4Fe-4S ferredoxin-type" evidence="14">
    <location>
        <begin position="522"/>
        <end position="548"/>
    </location>
</feature>
<evidence type="ECO:0000313" key="15">
    <source>
        <dbReference type="EMBL" id="QDU30244.1"/>
    </source>
</evidence>
<keyword evidence="8" id="KW-0460">Magnesium</keyword>
<keyword evidence="12" id="KW-1133">Transmembrane helix</keyword>
<evidence type="ECO:0000256" key="1">
    <source>
        <dbReference type="ARBA" id="ARBA00001946"/>
    </source>
</evidence>
<feature type="transmembrane region" description="Helical" evidence="12">
    <location>
        <begin position="362"/>
        <end position="381"/>
    </location>
</feature>
<evidence type="ECO:0000256" key="7">
    <source>
        <dbReference type="ARBA" id="ARBA00022827"/>
    </source>
</evidence>
<reference evidence="15 16" key="1">
    <citation type="submission" date="2019-02" db="EMBL/GenBank/DDBJ databases">
        <title>Deep-cultivation of Planctomycetes and their phenomic and genomic characterization uncovers novel biology.</title>
        <authorList>
            <person name="Wiegand S."/>
            <person name="Jogler M."/>
            <person name="Boedeker C."/>
            <person name="Pinto D."/>
            <person name="Vollmers J."/>
            <person name="Rivas-Marin E."/>
            <person name="Kohn T."/>
            <person name="Peeters S.H."/>
            <person name="Heuer A."/>
            <person name="Rast P."/>
            <person name="Oberbeckmann S."/>
            <person name="Bunk B."/>
            <person name="Jeske O."/>
            <person name="Meyerdierks A."/>
            <person name="Storesund J.E."/>
            <person name="Kallscheuer N."/>
            <person name="Luecker S."/>
            <person name="Lage O.M."/>
            <person name="Pohl T."/>
            <person name="Merkel B.J."/>
            <person name="Hornburger P."/>
            <person name="Mueller R.-W."/>
            <person name="Bruemmer F."/>
            <person name="Labrenz M."/>
            <person name="Spormann A.M."/>
            <person name="Op den Camp H."/>
            <person name="Overmann J."/>
            <person name="Amann R."/>
            <person name="Jetten M.S.M."/>
            <person name="Mascher T."/>
            <person name="Medema M.H."/>
            <person name="Devos D.P."/>
            <person name="Kaster A.-K."/>
            <person name="Ovreas L."/>
            <person name="Rohde M."/>
            <person name="Galperin M.Y."/>
            <person name="Jogler C."/>
        </authorList>
    </citation>
    <scope>NUCLEOTIDE SEQUENCE [LARGE SCALE GENOMIC DNA]</scope>
    <source>
        <strain evidence="15 16">ETA_A8</strain>
    </source>
</reference>
<dbReference type="GO" id="GO:0046872">
    <property type="term" value="F:metal ion binding"/>
    <property type="evidence" value="ECO:0007669"/>
    <property type="project" value="UniProtKB-KW"/>
</dbReference>
<dbReference type="SUPFAM" id="SSF143631">
    <property type="entry name" value="ApbE-like"/>
    <property type="match status" value="1"/>
</dbReference>
<dbReference type="EC" id="2.7.1.180" evidence="2"/>
<evidence type="ECO:0000256" key="4">
    <source>
        <dbReference type="ARBA" id="ARBA00022630"/>
    </source>
</evidence>
<dbReference type="EMBL" id="CP036274">
    <property type="protein sequence ID" value="QDU30244.1"/>
    <property type="molecule type" value="Genomic_DNA"/>
</dbReference>
<feature type="transmembrane region" description="Helical" evidence="12">
    <location>
        <begin position="511"/>
        <end position="534"/>
    </location>
</feature>
<feature type="domain" description="4Fe-4S ferredoxin-type" evidence="14">
    <location>
        <begin position="424"/>
        <end position="466"/>
    </location>
</feature>
<name>A0A517YJ55_9BACT</name>
<dbReference type="Pfam" id="PF02424">
    <property type="entry name" value="ApbE"/>
    <property type="match status" value="1"/>
</dbReference>
<keyword evidence="15" id="KW-0449">Lipoprotein</keyword>